<comment type="catalytic activity">
    <reaction evidence="1 7">
        <text>Hydrolysis of terminal non-reducing beta-D-galactose residues in beta-D-galactosides.</text>
        <dbReference type="EC" id="3.2.1.23"/>
    </reaction>
</comment>
<dbReference type="PANTHER" id="PTHR46323">
    <property type="entry name" value="BETA-GALACTOSIDASE"/>
    <property type="match status" value="1"/>
</dbReference>
<dbReference type="PROSITE" id="PS00719">
    <property type="entry name" value="GLYCOSYL_HYDROL_F2_1"/>
    <property type="match status" value="1"/>
</dbReference>
<dbReference type="SUPFAM" id="SSF51445">
    <property type="entry name" value="(Trans)glycosidases"/>
    <property type="match status" value="1"/>
</dbReference>
<dbReference type="Pfam" id="PF16353">
    <property type="entry name" value="LacZ_4"/>
    <property type="match status" value="1"/>
</dbReference>
<dbReference type="InterPro" id="IPR006102">
    <property type="entry name" value="Ig-like_GH2"/>
</dbReference>
<dbReference type="InterPro" id="IPR036156">
    <property type="entry name" value="Beta-gal/glucu_dom_sf"/>
</dbReference>
<organism evidence="10 11">
    <name type="scientific">Pontiella sulfatireligans</name>
    <dbReference type="NCBI Taxonomy" id="2750658"/>
    <lineage>
        <taxon>Bacteria</taxon>
        <taxon>Pseudomonadati</taxon>
        <taxon>Kiritimatiellota</taxon>
        <taxon>Kiritimatiellia</taxon>
        <taxon>Kiritimatiellales</taxon>
        <taxon>Pontiellaceae</taxon>
        <taxon>Pontiella</taxon>
    </lineage>
</organism>
<dbReference type="GO" id="GO:0005990">
    <property type="term" value="P:lactose catabolic process"/>
    <property type="evidence" value="ECO:0007669"/>
    <property type="project" value="TreeGrafter"/>
</dbReference>
<dbReference type="SUPFAM" id="SSF49785">
    <property type="entry name" value="Galactose-binding domain-like"/>
    <property type="match status" value="1"/>
</dbReference>
<dbReference type="InterPro" id="IPR011013">
    <property type="entry name" value="Gal_mutarotase_sf_dom"/>
</dbReference>
<evidence type="ECO:0000256" key="6">
    <source>
        <dbReference type="ARBA" id="ARBA00032230"/>
    </source>
</evidence>
<dbReference type="Gene3D" id="3.20.20.80">
    <property type="entry name" value="Glycosidases"/>
    <property type="match status" value="1"/>
</dbReference>
<feature type="domain" description="Beta galactosidase small chain/" evidence="9">
    <location>
        <begin position="783"/>
        <end position="1052"/>
    </location>
</feature>
<dbReference type="EMBL" id="CAAHFH010000001">
    <property type="protein sequence ID" value="VGO19368.1"/>
    <property type="molecule type" value="Genomic_DNA"/>
</dbReference>
<sequence length="1056" mass="119575">MKASIFFLLAASVASSHAFQNDWENERMIEQGKLSTRATSYSYETEADALKGDRAKSRMVLLNGDWKFKFTPDSKDRPMNFFKTGYDASSWDTLKVPSSWEMKGHGQPIYTNEKYPFTPNEPFIDRTNPVGSYVRDFEVSKDWKDQRIILHFGGVSSAFYVWLNGELVGYSQGSRLPAEFDITEFVKEGKNRLAVQVFRWSDGSYLEDQDMWRLSGIHREVLLLAQPKIALNDFFVRTDLDENYENALLRVRPRILSDALDNSKGWNLTAQLYGAEGNPVLEKPMHSGVHKILNEFYPQRDNVPFGLLEAQVSNPRKWSAEDPYLYTLVFKLTDKDNQLMEARSCKVGFRSVKISDKAEVLVNGVPVKMMGVNRHDHDHLEGKALTREDYRRDVELMKQFNFNAVRTSHYPNDPYFYDVCDEYGIYVMDEANVESHGVRGQLVNRASWHYAVNDRVIRMVERDKNHPSVVSWSLGNETGYGPIHAAAASWVKDFDPTRFVHYEGAQGDPNHPDYIPRGGFESQKWELPANPDDSPYVDCISRMYSSVPQLKALAEAEHITRPIVMCEYAHAMGNSLGNMTDYWNLIRSKPNLLGGYIWDWIDQGVLTTNKDGMAFFAYGGDFGDQPNSGNFCMNGVINSDRTPGPKTWACKYIFQPVAFEAVDLKAGKVTLINRFNFTNTKDYSIRWNLSEEGAVVQEGVLGAIDIPAGQSHEIKIPFQSLESSSGTEQWLRLSVHETTGKPWCKAGFEIAKEQFLVKGRDGSPSRPETDAKLSSKESNKFIELTGKGFSAKVNKATGELNSYEIDGDEWIKSPLRPAFWRPQTDNDKKGGKTHKLMKYWMELDGKLKTESVELQKTDKSSAMVVVKKSADQTDLVITYTFNGNGEVEVAMELDADPSLPPMPRLGFAMGISSDFSTTRYFGKGPWENYVDRNAGAEVGLYEQPTSEMHFEYAMPQENGNHTETRWVELAGGEGTLRVDGAEPFGFSIWPWSAENLEAAQHTYDLADQGFYTLNIDHKQMGVGGTDSWSTKALPLEHYRVPAGKYSWAFTLSPVNR</sequence>
<dbReference type="GO" id="GO:0030246">
    <property type="term" value="F:carbohydrate binding"/>
    <property type="evidence" value="ECO:0007669"/>
    <property type="project" value="InterPro"/>
</dbReference>
<evidence type="ECO:0000256" key="5">
    <source>
        <dbReference type="ARBA" id="ARBA00023295"/>
    </source>
</evidence>
<dbReference type="InterPro" id="IPR013783">
    <property type="entry name" value="Ig-like_fold"/>
</dbReference>
<dbReference type="Pfam" id="PF02837">
    <property type="entry name" value="Glyco_hydro_2_N"/>
    <property type="match status" value="1"/>
</dbReference>
<dbReference type="SUPFAM" id="SSF49303">
    <property type="entry name" value="beta-Galactosidase/glucuronidase domain"/>
    <property type="match status" value="2"/>
</dbReference>
<feature type="signal peptide" evidence="8">
    <location>
        <begin position="1"/>
        <end position="18"/>
    </location>
</feature>
<dbReference type="RefSeq" id="WP_222846204.1">
    <property type="nucleotide sequence ID" value="NZ_CAAHFH010000001.1"/>
</dbReference>
<dbReference type="InterPro" id="IPR006104">
    <property type="entry name" value="Glyco_hydro_2_N"/>
</dbReference>
<dbReference type="Gene3D" id="2.60.120.260">
    <property type="entry name" value="Galactose-binding domain-like"/>
    <property type="match status" value="1"/>
</dbReference>
<dbReference type="SUPFAM" id="SSF74650">
    <property type="entry name" value="Galactose mutarotase-like"/>
    <property type="match status" value="1"/>
</dbReference>
<dbReference type="InterPro" id="IPR023230">
    <property type="entry name" value="Glyco_hydro_2_CS"/>
</dbReference>
<dbReference type="PRINTS" id="PR00132">
    <property type="entry name" value="GLHYDRLASE2"/>
</dbReference>
<evidence type="ECO:0000256" key="3">
    <source>
        <dbReference type="ARBA" id="ARBA00012756"/>
    </source>
</evidence>
<dbReference type="InterPro" id="IPR017853">
    <property type="entry name" value="GH"/>
</dbReference>
<dbReference type="Gene3D" id="2.60.40.10">
    <property type="entry name" value="Immunoglobulins"/>
    <property type="match status" value="2"/>
</dbReference>
<comment type="similarity">
    <text evidence="2 7">Belongs to the glycosyl hydrolase 2 family.</text>
</comment>
<dbReference type="InterPro" id="IPR014718">
    <property type="entry name" value="GH-type_carb-bd"/>
</dbReference>
<accession>A0A6C2UGX0</accession>
<evidence type="ECO:0000256" key="1">
    <source>
        <dbReference type="ARBA" id="ARBA00001412"/>
    </source>
</evidence>
<gene>
    <name evidence="10" type="primary">lacZ_8</name>
    <name evidence="10" type="ORF">SCARR_01426</name>
</gene>
<dbReference type="PANTHER" id="PTHR46323:SF2">
    <property type="entry name" value="BETA-GALACTOSIDASE"/>
    <property type="match status" value="1"/>
</dbReference>
<evidence type="ECO:0000313" key="10">
    <source>
        <dbReference type="EMBL" id="VGO19368.1"/>
    </source>
</evidence>
<protein>
    <recommendedName>
        <fullName evidence="3 7">Beta-galactosidase</fullName>
        <ecNumber evidence="3 7">3.2.1.23</ecNumber>
    </recommendedName>
    <alternativeName>
        <fullName evidence="6 7">Lactase</fullName>
    </alternativeName>
</protein>
<dbReference type="AlphaFoldDB" id="A0A6C2UGX0"/>
<evidence type="ECO:0000256" key="4">
    <source>
        <dbReference type="ARBA" id="ARBA00022801"/>
    </source>
</evidence>
<keyword evidence="4 7" id="KW-0378">Hydrolase</keyword>
<dbReference type="GO" id="GO:0004565">
    <property type="term" value="F:beta-galactosidase activity"/>
    <property type="evidence" value="ECO:0007669"/>
    <property type="project" value="UniProtKB-EC"/>
</dbReference>
<keyword evidence="5 7" id="KW-0326">Glycosidase</keyword>
<name>A0A6C2UGX0_9BACT</name>
<dbReference type="InterPro" id="IPR023232">
    <property type="entry name" value="Glyco_hydro_2_AS"/>
</dbReference>
<reference evidence="10 11" key="1">
    <citation type="submission" date="2019-04" db="EMBL/GenBank/DDBJ databases">
        <authorList>
            <person name="Van Vliet M D."/>
        </authorList>
    </citation>
    <scope>NUCLEOTIDE SEQUENCE [LARGE SCALE GENOMIC DNA]</scope>
    <source>
        <strain evidence="10 11">F21</strain>
    </source>
</reference>
<dbReference type="Proteomes" id="UP000346198">
    <property type="component" value="Unassembled WGS sequence"/>
</dbReference>
<dbReference type="SMART" id="SM01038">
    <property type="entry name" value="Bgal_small_N"/>
    <property type="match status" value="1"/>
</dbReference>
<dbReference type="InterPro" id="IPR032312">
    <property type="entry name" value="LacZ_4"/>
</dbReference>
<keyword evidence="8" id="KW-0732">Signal</keyword>
<dbReference type="Pfam" id="PF02929">
    <property type="entry name" value="Bgal_small_N"/>
    <property type="match status" value="1"/>
</dbReference>
<feature type="chain" id="PRO_5025504097" description="Beta-galactosidase" evidence="8">
    <location>
        <begin position="19"/>
        <end position="1056"/>
    </location>
</feature>
<dbReference type="InterPro" id="IPR006103">
    <property type="entry name" value="Glyco_hydro_2_cat"/>
</dbReference>
<dbReference type="Gene3D" id="2.70.98.10">
    <property type="match status" value="1"/>
</dbReference>
<dbReference type="Pfam" id="PF02836">
    <property type="entry name" value="Glyco_hydro_2_C"/>
    <property type="match status" value="1"/>
</dbReference>
<dbReference type="EC" id="3.2.1.23" evidence="3 7"/>
<evidence type="ECO:0000313" key="11">
    <source>
        <dbReference type="Proteomes" id="UP000346198"/>
    </source>
</evidence>
<dbReference type="InterPro" id="IPR006101">
    <property type="entry name" value="Glyco_hydro_2"/>
</dbReference>
<evidence type="ECO:0000256" key="2">
    <source>
        <dbReference type="ARBA" id="ARBA00007401"/>
    </source>
</evidence>
<evidence type="ECO:0000259" key="9">
    <source>
        <dbReference type="SMART" id="SM01038"/>
    </source>
</evidence>
<dbReference type="InterPro" id="IPR050347">
    <property type="entry name" value="Bact_Beta-galactosidase"/>
</dbReference>
<keyword evidence="11" id="KW-1185">Reference proteome</keyword>
<evidence type="ECO:0000256" key="7">
    <source>
        <dbReference type="RuleBase" id="RU361154"/>
    </source>
</evidence>
<dbReference type="InterPro" id="IPR004199">
    <property type="entry name" value="B-gal_small/dom_5"/>
</dbReference>
<dbReference type="InterPro" id="IPR008979">
    <property type="entry name" value="Galactose-bd-like_sf"/>
</dbReference>
<dbReference type="PROSITE" id="PS00608">
    <property type="entry name" value="GLYCOSYL_HYDROL_F2_2"/>
    <property type="match status" value="1"/>
</dbReference>
<dbReference type="Pfam" id="PF00703">
    <property type="entry name" value="Glyco_hydro_2"/>
    <property type="match status" value="1"/>
</dbReference>
<dbReference type="GO" id="GO:0009341">
    <property type="term" value="C:beta-galactosidase complex"/>
    <property type="evidence" value="ECO:0007669"/>
    <property type="project" value="InterPro"/>
</dbReference>
<proteinExistence type="inferred from homology"/>
<evidence type="ECO:0000256" key="8">
    <source>
        <dbReference type="SAM" id="SignalP"/>
    </source>
</evidence>